<sequence length="184" mass="21453">YFAQEKTNDQLTISTLRAELDRLYEKQQRQQQAEATFKEQEGLVRQLLEQDVSNMKTINDLKQQLTHMAEILSENSQKTSLNQNLHQRTVTELLEQEQMKNRQIDGLNKEVKAMANIMTKYEESINSYQIQLENKEKEIKDMQNGSQETIASLQEKVNVLTQKLDAVQHKVYKARVRHASICGD</sequence>
<dbReference type="Proteomes" id="UP001445076">
    <property type="component" value="Unassembled WGS sequence"/>
</dbReference>
<comment type="caution">
    <text evidence="2">The sequence shown here is derived from an EMBL/GenBank/DDBJ whole genome shotgun (WGS) entry which is preliminary data.</text>
</comment>
<dbReference type="AlphaFoldDB" id="A0AAW0X518"/>
<accession>A0AAW0X518</accession>
<evidence type="ECO:0000313" key="3">
    <source>
        <dbReference type="Proteomes" id="UP001445076"/>
    </source>
</evidence>
<organism evidence="2 3">
    <name type="scientific">Cherax quadricarinatus</name>
    <name type="common">Australian red claw crayfish</name>
    <dbReference type="NCBI Taxonomy" id="27406"/>
    <lineage>
        <taxon>Eukaryota</taxon>
        <taxon>Metazoa</taxon>
        <taxon>Ecdysozoa</taxon>
        <taxon>Arthropoda</taxon>
        <taxon>Crustacea</taxon>
        <taxon>Multicrustacea</taxon>
        <taxon>Malacostraca</taxon>
        <taxon>Eumalacostraca</taxon>
        <taxon>Eucarida</taxon>
        <taxon>Decapoda</taxon>
        <taxon>Pleocyemata</taxon>
        <taxon>Astacidea</taxon>
        <taxon>Parastacoidea</taxon>
        <taxon>Parastacidae</taxon>
        <taxon>Cherax</taxon>
    </lineage>
</organism>
<keyword evidence="3" id="KW-1185">Reference proteome</keyword>
<feature type="coiled-coil region" evidence="1">
    <location>
        <begin position="90"/>
        <end position="170"/>
    </location>
</feature>
<feature type="non-terminal residue" evidence="2">
    <location>
        <position position="1"/>
    </location>
</feature>
<dbReference type="EMBL" id="JARKIK010000050">
    <property type="protein sequence ID" value="KAK8734764.1"/>
    <property type="molecule type" value="Genomic_DNA"/>
</dbReference>
<evidence type="ECO:0000313" key="2">
    <source>
        <dbReference type="EMBL" id="KAK8734764.1"/>
    </source>
</evidence>
<gene>
    <name evidence="2" type="ORF">OTU49_005977</name>
</gene>
<name>A0AAW0X518_CHEQU</name>
<reference evidence="2 3" key="1">
    <citation type="journal article" date="2024" name="BMC Genomics">
        <title>Genome assembly of redclaw crayfish (Cherax quadricarinatus) provides insights into its immune adaptation and hypoxia tolerance.</title>
        <authorList>
            <person name="Liu Z."/>
            <person name="Zheng J."/>
            <person name="Li H."/>
            <person name="Fang K."/>
            <person name="Wang S."/>
            <person name="He J."/>
            <person name="Zhou D."/>
            <person name="Weng S."/>
            <person name="Chi M."/>
            <person name="Gu Z."/>
            <person name="He J."/>
            <person name="Li F."/>
            <person name="Wang M."/>
        </authorList>
    </citation>
    <scope>NUCLEOTIDE SEQUENCE [LARGE SCALE GENOMIC DNA]</scope>
    <source>
        <strain evidence="2">ZL_2023a</strain>
    </source>
</reference>
<evidence type="ECO:0000256" key="1">
    <source>
        <dbReference type="SAM" id="Coils"/>
    </source>
</evidence>
<protein>
    <submittedName>
        <fullName evidence="2">Uncharacterized protein</fullName>
    </submittedName>
</protein>
<dbReference type="SUPFAM" id="SSF57997">
    <property type="entry name" value="Tropomyosin"/>
    <property type="match status" value="1"/>
</dbReference>
<feature type="coiled-coil region" evidence="1">
    <location>
        <begin position="13"/>
        <end position="50"/>
    </location>
</feature>
<keyword evidence="1" id="KW-0175">Coiled coil</keyword>
<proteinExistence type="predicted"/>